<dbReference type="AlphaFoldDB" id="A0A1E4U1H9"/>
<name>A0A1E4U1H9_PACTA</name>
<comment type="similarity">
    <text evidence="2">Belongs to the ELP6 family.</text>
</comment>
<dbReference type="OrthoDB" id="9995306at2759"/>
<dbReference type="Gene3D" id="3.40.50.300">
    <property type="entry name" value="P-loop containing nucleotide triphosphate hydrolases"/>
    <property type="match status" value="1"/>
</dbReference>
<evidence type="ECO:0008006" key="5">
    <source>
        <dbReference type="Google" id="ProtNLM"/>
    </source>
</evidence>
<evidence type="ECO:0000256" key="2">
    <source>
        <dbReference type="ARBA" id="ARBA00008837"/>
    </source>
</evidence>
<keyword evidence="4" id="KW-1185">Reference proteome</keyword>
<proteinExistence type="inferred from homology"/>
<dbReference type="PANTHER" id="PTHR16184:SF6">
    <property type="entry name" value="ELONGATOR COMPLEX PROTEIN 6"/>
    <property type="match status" value="1"/>
</dbReference>
<dbReference type="PANTHER" id="PTHR16184">
    <property type="entry name" value="ELONGATOR COMPLEX PROTEIN 6"/>
    <property type="match status" value="1"/>
</dbReference>
<dbReference type="GO" id="GO:0033588">
    <property type="term" value="C:elongator holoenzyme complex"/>
    <property type="evidence" value="ECO:0007669"/>
    <property type="project" value="InterPro"/>
</dbReference>
<dbReference type="InterPro" id="IPR018627">
    <property type="entry name" value="ELP6"/>
</dbReference>
<dbReference type="EMBL" id="KV454011">
    <property type="protein sequence ID" value="ODV97863.1"/>
    <property type="molecule type" value="Genomic_DNA"/>
</dbReference>
<dbReference type="CDD" id="cd19495">
    <property type="entry name" value="Elp6"/>
    <property type="match status" value="1"/>
</dbReference>
<accession>A0A1E4U1H9</accession>
<dbReference type="InterPro" id="IPR027417">
    <property type="entry name" value="P-loop_NTPase"/>
</dbReference>
<reference evidence="4" key="1">
    <citation type="submission" date="2016-05" db="EMBL/GenBank/DDBJ databases">
        <title>Comparative genomics of biotechnologically important yeasts.</title>
        <authorList>
            <consortium name="DOE Joint Genome Institute"/>
            <person name="Riley R."/>
            <person name="Haridas S."/>
            <person name="Wolfe K.H."/>
            <person name="Lopes M.R."/>
            <person name="Hittinger C.T."/>
            <person name="Goker M."/>
            <person name="Salamov A."/>
            <person name="Wisecaver J."/>
            <person name="Long T.M."/>
            <person name="Aerts A.L."/>
            <person name="Barry K."/>
            <person name="Choi C."/>
            <person name="Clum A."/>
            <person name="Coughlan A.Y."/>
            <person name="Deshpande S."/>
            <person name="Douglass A.P."/>
            <person name="Hanson S.J."/>
            <person name="Klenk H.-P."/>
            <person name="Labutti K."/>
            <person name="Lapidus A."/>
            <person name="Lindquist E."/>
            <person name="Lipzen A."/>
            <person name="Meier-Kolthoff J.P."/>
            <person name="Ohm R.A."/>
            <person name="Otillar R.P."/>
            <person name="Pangilinan J."/>
            <person name="Peng Y."/>
            <person name="Rokas A."/>
            <person name="Rosa C.A."/>
            <person name="Scheuner C."/>
            <person name="Sibirny A.A."/>
            <person name="Slot J.C."/>
            <person name="Stielow J.B."/>
            <person name="Sun H."/>
            <person name="Kurtzman C.P."/>
            <person name="Blackwell M."/>
            <person name="Grigoriev I.V."/>
            <person name="Jeffries T.W."/>
        </authorList>
    </citation>
    <scope>NUCLEOTIDE SEQUENCE [LARGE SCALE GENOMIC DNA]</scope>
    <source>
        <strain evidence="4">NRRL Y-2460</strain>
    </source>
</reference>
<gene>
    <name evidence="3" type="ORF">PACTADRAFT_185831</name>
</gene>
<evidence type="ECO:0000313" key="4">
    <source>
        <dbReference type="Proteomes" id="UP000094236"/>
    </source>
</evidence>
<protein>
    <recommendedName>
        <fullName evidence="5">Elongator complex protein 6</fullName>
    </recommendedName>
</protein>
<evidence type="ECO:0000313" key="3">
    <source>
        <dbReference type="EMBL" id="ODV97863.1"/>
    </source>
</evidence>
<dbReference type="UniPathway" id="UPA00988"/>
<evidence type="ECO:0000256" key="1">
    <source>
        <dbReference type="ARBA" id="ARBA00005043"/>
    </source>
</evidence>
<organism evidence="3 4">
    <name type="scientific">Pachysolen tannophilus NRRL Y-2460</name>
    <dbReference type="NCBI Taxonomy" id="669874"/>
    <lineage>
        <taxon>Eukaryota</taxon>
        <taxon>Fungi</taxon>
        <taxon>Dikarya</taxon>
        <taxon>Ascomycota</taxon>
        <taxon>Saccharomycotina</taxon>
        <taxon>Pichiomycetes</taxon>
        <taxon>Pachysolenaceae</taxon>
        <taxon>Pachysolen</taxon>
    </lineage>
</organism>
<dbReference type="GO" id="GO:0002098">
    <property type="term" value="P:tRNA wobble uridine modification"/>
    <property type="evidence" value="ECO:0007669"/>
    <property type="project" value="InterPro"/>
</dbReference>
<dbReference type="Proteomes" id="UP000094236">
    <property type="component" value="Unassembled WGS sequence"/>
</dbReference>
<comment type="pathway">
    <text evidence="1">tRNA modification; 5-methoxycarbonylmethyl-2-thiouridine-tRNA biosynthesis.</text>
</comment>
<sequence length="270" mass="31080">MSDAQQQELAIFKDNSIIPDGLLSSKSKTLITYVQGTSPGWLISALVENLLFNTFILAHKPGTQKFSNIKSRSKVLLVSFSQDYKFYDKFFRKINVSNSNHNFKFLDLLTSTMYDDGEGDEILKKIETTIEKEFRNDYSDLNVIIENPEYLLHTTPLTTNMLLIFLNKLHLNYANNLIVISSSDKNLLDFHAQEESSIEFKHTEFLTKFLFRSNLIMNIKPLDTGRANDVTGLLSINKGLVGYQTDEIEIVEKEYLFFVAKEGNVRLFFR</sequence>